<name>A0A7C8KTJ6_9BACI</name>
<dbReference type="OrthoDB" id="2372097at2"/>
<proteinExistence type="predicted"/>
<dbReference type="RefSeq" id="WP_153401889.1">
    <property type="nucleotide sequence ID" value="NZ_ML762425.1"/>
</dbReference>
<protein>
    <submittedName>
        <fullName evidence="3">Germination protein YpeB</fullName>
    </submittedName>
</protein>
<dbReference type="Pfam" id="PF14620">
    <property type="entry name" value="YPEB_PepSY1-2"/>
    <property type="match status" value="1"/>
</dbReference>
<accession>A0A7C8KTJ6</accession>
<dbReference type="Pfam" id="PF20769">
    <property type="entry name" value="YPEB_N"/>
    <property type="match status" value="1"/>
</dbReference>
<comment type="caution">
    <text evidence="3">The sequence shown here is derived from an EMBL/GenBank/DDBJ whole genome shotgun (WGS) entry which is preliminary data.</text>
</comment>
<evidence type="ECO:0000259" key="1">
    <source>
        <dbReference type="Pfam" id="PF14620"/>
    </source>
</evidence>
<dbReference type="InterPro" id="IPR014239">
    <property type="entry name" value="YpeB_PepSY1-2"/>
</dbReference>
<feature type="domain" description="Sporulation protein YpeB N-terminal" evidence="2">
    <location>
        <begin position="27"/>
        <end position="162"/>
    </location>
</feature>
<feature type="domain" description="Sporulation protein YpeB PepSY1 and PepSY2" evidence="1">
    <location>
        <begin position="180"/>
        <end position="370"/>
    </location>
</feature>
<keyword evidence="4" id="KW-1185">Reference proteome</keyword>
<dbReference type="AlphaFoldDB" id="A0A7C8KTJ6"/>
<dbReference type="EMBL" id="WEID01000017">
    <property type="protein sequence ID" value="KAB8138502.1"/>
    <property type="molecule type" value="Genomic_DNA"/>
</dbReference>
<gene>
    <name evidence="3" type="primary">ypeB</name>
    <name evidence="3" type="ORF">F9U64_04955</name>
</gene>
<organism evidence="3 4">
    <name type="scientific">Gracilibacillus oryzae</name>
    <dbReference type="NCBI Taxonomy" id="1672701"/>
    <lineage>
        <taxon>Bacteria</taxon>
        <taxon>Bacillati</taxon>
        <taxon>Bacillota</taxon>
        <taxon>Bacilli</taxon>
        <taxon>Bacillales</taxon>
        <taxon>Bacillaceae</taxon>
        <taxon>Gracilibacillus</taxon>
    </lineage>
</organism>
<evidence type="ECO:0000313" key="4">
    <source>
        <dbReference type="Proteomes" id="UP000480246"/>
    </source>
</evidence>
<dbReference type="GO" id="GO:0009847">
    <property type="term" value="P:spore germination"/>
    <property type="evidence" value="ECO:0007669"/>
    <property type="project" value="InterPro"/>
</dbReference>
<evidence type="ECO:0000259" key="2">
    <source>
        <dbReference type="Pfam" id="PF20769"/>
    </source>
</evidence>
<dbReference type="Proteomes" id="UP000480246">
    <property type="component" value="Unassembled WGS sequence"/>
</dbReference>
<sequence>MFRWIVITLLSLTVVGVSVWGYQEHQEKNAILIQAENEYQRSFHDLTYYMDLLHDKIGSSLAMNSREQLSPQLAEIWRITSMAHSDVGQLPLTLLPFNKTEEFLSQIGDFSYRTAVRDLEKDPLSEEELATFETLYKMSGEIETELRKVQNMVLNDNLRWMDVQLALVNNDEQADNTIIDGFKTVEKTVEGYSESKINSSLMGTSSKKDGFSMLGNEKISKNEAKEKMRNLFNLDKNEEITVTTTGDGASIPMISASFHDEKRSGYADITQNGGYPVTLMINREVNEANISLYEAANKAKEYLAEKEEFGNLALIQSNQYANVGVFHFVPDQNNVWIYPDTIQVKVALDDGDILGFVAKDYLENHHDRTINEPKVSEEEARSKVNPNLNIQDYHLAVIEDDLGEEVLSFVFLGTMGNDTYKIFINAESGKEERVEKLKQAEIKY</sequence>
<reference evidence="3 4" key="1">
    <citation type="submission" date="2019-10" db="EMBL/GenBank/DDBJ databases">
        <title>Gracilibacillus sp. nov. isolated from rice seeds.</title>
        <authorList>
            <person name="He S."/>
        </authorList>
    </citation>
    <scope>NUCLEOTIDE SEQUENCE [LARGE SCALE GENOMIC DNA]</scope>
    <source>
        <strain evidence="3 4">TD8</strain>
    </source>
</reference>
<evidence type="ECO:0000313" key="3">
    <source>
        <dbReference type="EMBL" id="KAB8138502.1"/>
    </source>
</evidence>
<dbReference type="NCBIfam" id="TIGR02889">
    <property type="entry name" value="spore_YpeB"/>
    <property type="match status" value="1"/>
</dbReference>
<dbReference type="InterPro" id="IPR048402">
    <property type="entry name" value="YpeB_N"/>
</dbReference>